<dbReference type="AlphaFoldDB" id="A0A0A9ABV6"/>
<organism evidence="1">
    <name type="scientific">Arundo donax</name>
    <name type="common">Giant reed</name>
    <name type="synonym">Donax arundinaceus</name>
    <dbReference type="NCBI Taxonomy" id="35708"/>
    <lineage>
        <taxon>Eukaryota</taxon>
        <taxon>Viridiplantae</taxon>
        <taxon>Streptophyta</taxon>
        <taxon>Embryophyta</taxon>
        <taxon>Tracheophyta</taxon>
        <taxon>Spermatophyta</taxon>
        <taxon>Magnoliopsida</taxon>
        <taxon>Liliopsida</taxon>
        <taxon>Poales</taxon>
        <taxon>Poaceae</taxon>
        <taxon>PACMAD clade</taxon>
        <taxon>Arundinoideae</taxon>
        <taxon>Arundineae</taxon>
        <taxon>Arundo</taxon>
    </lineage>
</organism>
<reference evidence="1" key="2">
    <citation type="journal article" date="2015" name="Data Brief">
        <title>Shoot transcriptome of the giant reed, Arundo donax.</title>
        <authorList>
            <person name="Barrero R.A."/>
            <person name="Guerrero F.D."/>
            <person name="Moolhuijzen P."/>
            <person name="Goolsby J.A."/>
            <person name="Tidwell J."/>
            <person name="Bellgard S.E."/>
            <person name="Bellgard M.I."/>
        </authorList>
    </citation>
    <scope>NUCLEOTIDE SEQUENCE</scope>
    <source>
        <tissue evidence="1">Shoot tissue taken approximately 20 cm above the soil surface</tissue>
    </source>
</reference>
<reference evidence="1" key="1">
    <citation type="submission" date="2014-09" db="EMBL/GenBank/DDBJ databases">
        <authorList>
            <person name="Magalhaes I.L.F."/>
            <person name="Oliveira U."/>
            <person name="Santos F.R."/>
            <person name="Vidigal T.H.D.A."/>
            <person name="Brescovit A.D."/>
            <person name="Santos A.J."/>
        </authorList>
    </citation>
    <scope>NUCLEOTIDE SEQUENCE</scope>
    <source>
        <tissue evidence="1">Shoot tissue taken approximately 20 cm above the soil surface</tissue>
    </source>
</reference>
<proteinExistence type="predicted"/>
<evidence type="ECO:0000313" key="1">
    <source>
        <dbReference type="EMBL" id="JAD48566.1"/>
    </source>
</evidence>
<sequence>MSRGRARACIVPPSSSIRRASRPYIMPLIGLEATHIREARARTLHL</sequence>
<accession>A0A0A9ABV6</accession>
<name>A0A0A9ABV6_ARUDO</name>
<protein>
    <submittedName>
        <fullName evidence="1">Uncharacterized protein</fullName>
    </submittedName>
</protein>
<dbReference type="EMBL" id="GBRH01249329">
    <property type="protein sequence ID" value="JAD48566.1"/>
    <property type="molecule type" value="Transcribed_RNA"/>
</dbReference>